<evidence type="ECO:0008006" key="3">
    <source>
        <dbReference type="Google" id="ProtNLM"/>
    </source>
</evidence>
<reference evidence="1 2" key="1">
    <citation type="submission" date="2014-01" db="EMBL/GenBank/DDBJ databases">
        <title>Roseivivax isoporae LMG 25204 Genome Sequencing.</title>
        <authorList>
            <person name="Lai Q."/>
            <person name="Li G."/>
            <person name="Shao Z."/>
        </authorList>
    </citation>
    <scope>NUCLEOTIDE SEQUENCE [LARGE SCALE GENOMIC DNA]</scope>
    <source>
        <strain evidence="1 2">LMG 25204</strain>
    </source>
</reference>
<sequence length="344" mass="37563">MSSIEWTERTWNPIAGCSVVSPGCTNCYAMRMAHRLESMGSAPHYAGTTEMSRGGPVWTGKIGVAPERALTAPLHRRKPTVYFVNSMSDLFHEAVPDEVIDRVFAVMALCPQHKFQVLTKRAARLREYMGRRESFGRHPSMVHAAIMAATGRWSTPALDLRAWPLPNVWLGVSAEDQRRADERVPHLLATPAAVRFVSAEPLLGPVDLHQWLHPSGAAGQCVSIDGDWCHEPGTCSCCRRGLDWVIVGGESGPGARPMHPDWARSLRDQCTAAGVAFFFKQWGAWAAVRREGPDDASNVTIWPDGKVGSGSANANGGVGRQVQRVGKRAAGRLLDGRTWDQVPA</sequence>
<comment type="caution">
    <text evidence="1">The sequence shown here is derived from an EMBL/GenBank/DDBJ whole genome shotgun (WGS) entry which is preliminary data.</text>
</comment>
<protein>
    <recommendedName>
        <fullName evidence="3">Phage Gp37Gp68</fullName>
    </recommendedName>
</protein>
<name>X7F1L0_9RHOB</name>
<evidence type="ECO:0000313" key="1">
    <source>
        <dbReference type="EMBL" id="ETX26623.1"/>
    </source>
</evidence>
<dbReference type="STRING" id="1449351.RISW2_21755"/>
<dbReference type="AlphaFoldDB" id="X7F1L0"/>
<dbReference type="InterPro" id="IPR011101">
    <property type="entry name" value="DUF5131"/>
</dbReference>
<keyword evidence="2" id="KW-1185">Reference proteome</keyword>
<dbReference type="OrthoDB" id="9787478at2"/>
<dbReference type="PATRIC" id="fig|1449351.3.peg.4488"/>
<evidence type="ECO:0000313" key="2">
    <source>
        <dbReference type="Proteomes" id="UP000023430"/>
    </source>
</evidence>
<organism evidence="1 2">
    <name type="scientific">Roseivivax isoporae LMG 25204</name>
    <dbReference type="NCBI Taxonomy" id="1449351"/>
    <lineage>
        <taxon>Bacteria</taxon>
        <taxon>Pseudomonadati</taxon>
        <taxon>Pseudomonadota</taxon>
        <taxon>Alphaproteobacteria</taxon>
        <taxon>Rhodobacterales</taxon>
        <taxon>Roseobacteraceae</taxon>
        <taxon>Roseivivax</taxon>
    </lineage>
</organism>
<dbReference type="Proteomes" id="UP000023430">
    <property type="component" value="Unassembled WGS sequence"/>
</dbReference>
<dbReference type="eggNOG" id="COG4422">
    <property type="taxonomic scope" value="Bacteria"/>
</dbReference>
<dbReference type="Pfam" id="PF07505">
    <property type="entry name" value="DUF5131"/>
    <property type="match status" value="1"/>
</dbReference>
<gene>
    <name evidence="1" type="ORF">RISW2_21755</name>
</gene>
<accession>X7F1L0</accession>
<dbReference type="RefSeq" id="WP_043775303.1">
    <property type="nucleotide sequence ID" value="NZ_JAME01000073.1"/>
</dbReference>
<proteinExistence type="predicted"/>
<dbReference type="EMBL" id="JAME01000073">
    <property type="protein sequence ID" value="ETX26623.1"/>
    <property type="molecule type" value="Genomic_DNA"/>
</dbReference>